<accession>A0A517P1E7</accession>
<reference evidence="1 2" key="1">
    <citation type="submission" date="2019-02" db="EMBL/GenBank/DDBJ databases">
        <title>Deep-cultivation of Planctomycetes and their phenomic and genomic characterization uncovers novel biology.</title>
        <authorList>
            <person name="Wiegand S."/>
            <person name="Jogler M."/>
            <person name="Boedeker C."/>
            <person name="Pinto D."/>
            <person name="Vollmers J."/>
            <person name="Rivas-Marin E."/>
            <person name="Kohn T."/>
            <person name="Peeters S.H."/>
            <person name="Heuer A."/>
            <person name="Rast P."/>
            <person name="Oberbeckmann S."/>
            <person name="Bunk B."/>
            <person name="Jeske O."/>
            <person name="Meyerdierks A."/>
            <person name="Storesund J.E."/>
            <person name="Kallscheuer N."/>
            <person name="Luecker S."/>
            <person name="Lage O.M."/>
            <person name="Pohl T."/>
            <person name="Merkel B.J."/>
            <person name="Hornburger P."/>
            <person name="Mueller R.-W."/>
            <person name="Bruemmer F."/>
            <person name="Labrenz M."/>
            <person name="Spormann A.M."/>
            <person name="Op den Camp H."/>
            <person name="Overmann J."/>
            <person name="Amann R."/>
            <person name="Jetten M.S.M."/>
            <person name="Mascher T."/>
            <person name="Medema M.H."/>
            <person name="Devos D.P."/>
            <person name="Kaster A.-K."/>
            <person name="Ovreas L."/>
            <person name="Rohde M."/>
            <person name="Galperin M.Y."/>
            <person name="Jogler C."/>
        </authorList>
    </citation>
    <scope>NUCLEOTIDE SEQUENCE [LARGE SCALE GENOMIC DNA]</scope>
    <source>
        <strain evidence="1 2">K23_9</strain>
    </source>
</reference>
<dbReference type="GO" id="GO:0016740">
    <property type="term" value="F:transferase activity"/>
    <property type="evidence" value="ECO:0007669"/>
    <property type="project" value="UniProtKB-KW"/>
</dbReference>
<dbReference type="Pfam" id="PF13469">
    <property type="entry name" value="Sulfotransfer_3"/>
    <property type="match status" value="1"/>
</dbReference>
<keyword evidence="2" id="KW-1185">Reference proteome</keyword>
<proteinExistence type="predicted"/>
<gene>
    <name evidence="1" type="ORF">K239x_52260</name>
</gene>
<dbReference type="InterPro" id="IPR027417">
    <property type="entry name" value="P-loop_NTPase"/>
</dbReference>
<evidence type="ECO:0000313" key="1">
    <source>
        <dbReference type="EMBL" id="QDT13209.1"/>
    </source>
</evidence>
<organism evidence="1 2">
    <name type="scientific">Stieleria marina</name>
    <dbReference type="NCBI Taxonomy" id="1930275"/>
    <lineage>
        <taxon>Bacteria</taxon>
        <taxon>Pseudomonadati</taxon>
        <taxon>Planctomycetota</taxon>
        <taxon>Planctomycetia</taxon>
        <taxon>Pirellulales</taxon>
        <taxon>Pirellulaceae</taxon>
        <taxon>Stieleria</taxon>
    </lineage>
</organism>
<dbReference type="EMBL" id="CP036526">
    <property type="protein sequence ID" value="QDT13209.1"/>
    <property type="molecule type" value="Genomic_DNA"/>
</dbReference>
<keyword evidence="1" id="KW-0808">Transferase</keyword>
<protein>
    <submittedName>
        <fullName evidence="1">Sulfotransferase domain protein</fullName>
    </submittedName>
</protein>
<dbReference type="Proteomes" id="UP000319817">
    <property type="component" value="Chromosome"/>
</dbReference>
<dbReference type="AlphaFoldDB" id="A0A517P1E7"/>
<name>A0A517P1E7_9BACT</name>
<sequence length="360" mass="40800">MIVAGQSCSLIQLSSAVCRPSLVSDCTFKWRGSFPKKFPELAKETGLRFRLCFCSTVLEKSTVNTMPVPHSEREFHFISGLPRSGSTLTAALLRQNPRFSAGMSSPVAGLFEGVISQVSAGSEISTMVDPDQRARILRGLFDSYYADRDQPVIFDTSRSWTAQLSALMKLFPDAKLICTVRNVAWVMDSLERQFRNNAFENTRLFNNPGERSTVYTRVEALAGANRLVGYPWHALREACYSEFAERLVLVDYDLLTARPADVLQLLYEFLGEEPFEHDFENVQYDAPEFDAQLGLDGLHRVHKTVQPRPRETILPPDLFQRYSQLSFWHDLPHSAAYRIVAQAPTDQQQHTMPEPKQTVQ</sequence>
<evidence type="ECO:0000313" key="2">
    <source>
        <dbReference type="Proteomes" id="UP000319817"/>
    </source>
</evidence>
<dbReference type="Gene3D" id="3.40.50.300">
    <property type="entry name" value="P-loop containing nucleotide triphosphate hydrolases"/>
    <property type="match status" value="1"/>
</dbReference>
<dbReference type="SUPFAM" id="SSF52540">
    <property type="entry name" value="P-loop containing nucleoside triphosphate hydrolases"/>
    <property type="match status" value="1"/>
</dbReference>